<sequence>MYRFCAGIHRARLLCRASYLQAKCYVKRAYINSSLGQAAAEVELRAEQLSLSYGDQQIIQQLSLSLPQQQITAIIGPNGCGKSTLLSGLARVLAPKAGHVLLNGQSIQRIATRKVAQQLALLPQEAQAPDGLTVLELIRFGRQPHQGFLQSWSAEDEAVVQDALRLTNLQALADQPLNAISGGQRQRAWLAMTVAQSTPLLLLDEPTSALDLGHQIEVFEIIQQLAKAGKTIVMVVHDMVSACRYADHIVALKHGQIMAQGKPTEVITAALIEQLYGVHCHIMQDPHNGSLLLTGIRSADSAAAASPVVDSRRKSA</sequence>
<evidence type="ECO:0000256" key="6">
    <source>
        <dbReference type="ARBA" id="ARBA00022741"/>
    </source>
</evidence>
<dbReference type="CDD" id="cd03214">
    <property type="entry name" value="ABC_Iron-Siderophores_B12_Hemin"/>
    <property type="match status" value="1"/>
</dbReference>
<dbReference type="PROSITE" id="PS00211">
    <property type="entry name" value="ABC_TRANSPORTER_1"/>
    <property type="match status" value="1"/>
</dbReference>
<dbReference type="InterPro" id="IPR003593">
    <property type="entry name" value="AAA+_ATPase"/>
</dbReference>
<dbReference type="FunFam" id="3.40.50.300:FF:000134">
    <property type="entry name" value="Iron-enterobactin ABC transporter ATP-binding protein"/>
    <property type="match status" value="1"/>
</dbReference>
<feature type="domain" description="ABC transporter" evidence="11">
    <location>
        <begin position="44"/>
        <end position="279"/>
    </location>
</feature>
<evidence type="ECO:0000256" key="8">
    <source>
        <dbReference type="ARBA" id="ARBA00023004"/>
    </source>
</evidence>
<keyword evidence="7 12" id="KW-0067">ATP-binding</keyword>
<evidence type="ECO:0000256" key="3">
    <source>
        <dbReference type="ARBA" id="ARBA00022448"/>
    </source>
</evidence>
<dbReference type="GO" id="GO:0006826">
    <property type="term" value="P:iron ion transport"/>
    <property type="evidence" value="ECO:0007669"/>
    <property type="project" value="UniProtKB-KW"/>
</dbReference>
<dbReference type="InterPro" id="IPR017871">
    <property type="entry name" value="ABC_transporter-like_CS"/>
</dbReference>
<dbReference type="PROSITE" id="PS50893">
    <property type="entry name" value="ABC_TRANSPORTER_2"/>
    <property type="match status" value="1"/>
</dbReference>
<name>A0AAW7DQ76_9GAMM</name>
<dbReference type="AlphaFoldDB" id="A0AAW7DQ76"/>
<reference evidence="12" key="2">
    <citation type="journal article" date="2022" name="Sci. Total Environ.">
        <title>Prevalence, transmission, and molecular epidemiology of tet(X)-positive bacteria among humans, animals, and environmental niches in China: An epidemiological, and genomic-based study.</title>
        <authorList>
            <person name="Dong N."/>
            <person name="Zeng Y."/>
            <person name="Cai C."/>
            <person name="Sun C."/>
            <person name="Lu J."/>
            <person name="Liu C."/>
            <person name="Zhou H."/>
            <person name="Sun Q."/>
            <person name="Shu L."/>
            <person name="Wang H."/>
            <person name="Wang Y."/>
            <person name="Wang S."/>
            <person name="Wu C."/>
            <person name="Chan E.W."/>
            <person name="Chen G."/>
            <person name="Shen Z."/>
            <person name="Chen S."/>
            <person name="Zhang R."/>
        </authorList>
    </citation>
    <scope>NUCLEOTIDE SEQUENCE</scope>
    <source>
        <strain evidence="12">DF46-2-2</strain>
    </source>
</reference>
<dbReference type="InterPro" id="IPR003439">
    <property type="entry name" value="ABC_transporter-like_ATP-bd"/>
</dbReference>
<evidence type="ECO:0000256" key="1">
    <source>
        <dbReference type="ARBA" id="ARBA00004202"/>
    </source>
</evidence>
<evidence type="ECO:0000313" key="13">
    <source>
        <dbReference type="Proteomes" id="UP001173465"/>
    </source>
</evidence>
<dbReference type="PANTHER" id="PTHR42771:SF2">
    <property type="entry name" value="IRON(3+)-HYDROXAMATE IMPORT ATP-BINDING PROTEIN FHUC"/>
    <property type="match status" value="1"/>
</dbReference>
<dbReference type="PANTHER" id="PTHR42771">
    <property type="entry name" value="IRON(3+)-HYDROXAMATE IMPORT ATP-BINDING PROTEIN FHUC"/>
    <property type="match status" value="1"/>
</dbReference>
<keyword evidence="8" id="KW-0408">Iron</keyword>
<evidence type="ECO:0000256" key="5">
    <source>
        <dbReference type="ARBA" id="ARBA00022496"/>
    </source>
</evidence>
<evidence type="ECO:0000313" key="12">
    <source>
        <dbReference type="EMBL" id="MDM1695991.1"/>
    </source>
</evidence>
<comment type="caution">
    <text evidence="12">The sequence shown here is derived from an EMBL/GenBank/DDBJ whole genome shotgun (WGS) entry which is preliminary data.</text>
</comment>
<dbReference type="Gene3D" id="3.40.50.300">
    <property type="entry name" value="P-loop containing nucleotide triphosphate hydrolases"/>
    <property type="match status" value="1"/>
</dbReference>
<gene>
    <name evidence="12" type="ORF">HX099_04830</name>
</gene>
<keyword evidence="9" id="KW-0406">Ion transport</keyword>
<organism evidence="12 13">
    <name type="scientific">Thiopseudomonas alkaliphila</name>
    <dbReference type="NCBI Taxonomy" id="1697053"/>
    <lineage>
        <taxon>Bacteria</taxon>
        <taxon>Pseudomonadati</taxon>
        <taxon>Pseudomonadota</taxon>
        <taxon>Gammaproteobacteria</taxon>
        <taxon>Pseudomonadales</taxon>
        <taxon>Pseudomonadaceae</taxon>
        <taxon>Thiopseudomonas</taxon>
    </lineage>
</organism>
<proteinExistence type="inferred from homology"/>
<comment type="similarity">
    <text evidence="2">Belongs to the ABC transporter superfamily.</text>
</comment>
<keyword evidence="6" id="KW-0547">Nucleotide-binding</keyword>
<evidence type="ECO:0000256" key="9">
    <source>
        <dbReference type="ARBA" id="ARBA00023065"/>
    </source>
</evidence>
<dbReference type="SMART" id="SM00382">
    <property type="entry name" value="AAA"/>
    <property type="match status" value="1"/>
</dbReference>
<dbReference type="InterPro" id="IPR051535">
    <property type="entry name" value="Siderophore_ABC-ATPase"/>
</dbReference>
<accession>A0AAW7DQ76</accession>
<reference evidence="12" key="1">
    <citation type="submission" date="2020-06" db="EMBL/GenBank/DDBJ databases">
        <authorList>
            <person name="Dong N."/>
        </authorList>
    </citation>
    <scope>NUCLEOTIDE SEQUENCE</scope>
    <source>
        <strain evidence="12">DF46-2-2</strain>
    </source>
</reference>
<protein>
    <submittedName>
        <fullName evidence="12">ABC transporter ATP-binding protein</fullName>
    </submittedName>
</protein>
<evidence type="ECO:0000256" key="7">
    <source>
        <dbReference type="ARBA" id="ARBA00022840"/>
    </source>
</evidence>
<evidence type="ECO:0000256" key="10">
    <source>
        <dbReference type="ARBA" id="ARBA00023136"/>
    </source>
</evidence>
<comment type="subcellular location">
    <subcellularLocation>
        <location evidence="1">Cell membrane</location>
        <topology evidence="1">Peripheral membrane protein</topology>
    </subcellularLocation>
</comment>
<evidence type="ECO:0000259" key="11">
    <source>
        <dbReference type="PROSITE" id="PS50893"/>
    </source>
</evidence>
<dbReference type="GO" id="GO:0005886">
    <property type="term" value="C:plasma membrane"/>
    <property type="evidence" value="ECO:0007669"/>
    <property type="project" value="UniProtKB-SubCell"/>
</dbReference>
<dbReference type="Pfam" id="PF00005">
    <property type="entry name" value="ABC_tran"/>
    <property type="match status" value="1"/>
</dbReference>
<dbReference type="GO" id="GO:0005524">
    <property type="term" value="F:ATP binding"/>
    <property type="evidence" value="ECO:0007669"/>
    <property type="project" value="UniProtKB-KW"/>
</dbReference>
<keyword evidence="3" id="KW-0813">Transport</keyword>
<dbReference type="InterPro" id="IPR027417">
    <property type="entry name" value="P-loop_NTPase"/>
</dbReference>
<dbReference type="EMBL" id="JACANB010000002">
    <property type="protein sequence ID" value="MDM1695991.1"/>
    <property type="molecule type" value="Genomic_DNA"/>
</dbReference>
<dbReference type="SUPFAM" id="SSF52540">
    <property type="entry name" value="P-loop containing nucleoside triphosphate hydrolases"/>
    <property type="match status" value="1"/>
</dbReference>
<dbReference type="Proteomes" id="UP001173465">
    <property type="component" value="Unassembled WGS sequence"/>
</dbReference>
<keyword evidence="10" id="KW-0472">Membrane</keyword>
<dbReference type="GO" id="GO:0016887">
    <property type="term" value="F:ATP hydrolysis activity"/>
    <property type="evidence" value="ECO:0007669"/>
    <property type="project" value="InterPro"/>
</dbReference>
<keyword evidence="5" id="KW-0410">Iron transport</keyword>
<evidence type="ECO:0000256" key="2">
    <source>
        <dbReference type="ARBA" id="ARBA00005417"/>
    </source>
</evidence>
<evidence type="ECO:0000256" key="4">
    <source>
        <dbReference type="ARBA" id="ARBA00022475"/>
    </source>
</evidence>
<keyword evidence="4" id="KW-1003">Cell membrane</keyword>